<name>A0A8S1RTB7_9CILI</name>
<proteinExistence type="predicted"/>
<evidence type="ECO:0000313" key="1">
    <source>
        <dbReference type="EMBL" id="CAD8129704.1"/>
    </source>
</evidence>
<protein>
    <submittedName>
        <fullName evidence="1">Uncharacterized protein</fullName>
    </submittedName>
</protein>
<dbReference type="EMBL" id="CAJJDN010000239">
    <property type="protein sequence ID" value="CAD8129704.1"/>
    <property type="molecule type" value="Genomic_DNA"/>
</dbReference>
<sequence length="155" mass="18478">MKVGRWDIMYQESSFDPFKQIGGGLYNNAGLKQGKWIEPDEVFYKDKKVTYNGQYNMKGKKVGSWDIMYDRMLNGEYIQMYILEIIICDFVQSGGGSYDQVGNQKKIGRWMELYENFQYNAQVIYIGEYNQNGMKVGKWNIMFREYDEKEYEQMQ</sequence>
<reference evidence="1" key="1">
    <citation type="submission" date="2021-01" db="EMBL/GenBank/DDBJ databases">
        <authorList>
            <consortium name="Genoscope - CEA"/>
            <person name="William W."/>
        </authorList>
    </citation>
    <scope>NUCLEOTIDE SEQUENCE</scope>
</reference>
<dbReference type="OrthoDB" id="320641at2759"/>
<dbReference type="AlphaFoldDB" id="A0A8S1RTB7"/>
<accession>A0A8S1RTB7</accession>
<keyword evidence="2" id="KW-1185">Reference proteome</keyword>
<dbReference type="PANTHER" id="PTHR33706">
    <property type="entry name" value="MORN VARIANT REPEAT PROTEIN"/>
    <property type="match status" value="1"/>
</dbReference>
<evidence type="ECO:0000313" key="2">
    <source>
        <dbReference type="Proteomes" id="UP000692954"/>
    </source>
</evidence>
<comment type="caution">
    <text evidence="1">The sequence shown here is derived from an EMBL/GenBank/DDBJ whole genome shotgun (WGS) entry which is preliminary data.</text>
</comment>
<gene>
    <name evidence="1" type="ORF">PSON_ATCC_30995.1.T2390002</name>
</gene>
<dbReference type="PANTHER" id="PTHR33706:SF1">
    <property type="entry name" value="TPR REPEAT PROTEIN"/>
    <property type="match status" value="1"/>
</dbReference>
<organism evidence="1 2">
    <name type="scientific">Paramecium sonneborni</name>
    <dbReference type="NCBI Taxonomy" id="65129"/>
    <lineage>
        <taxon>Eukaryota</taxon>
        <taxon>Sar</taxon>
        <taxon>Alveolata</taxon>
        <taxon>Ciliophora</taxon>
        <taxon>Intramacronucleata</taxon>
        <taxon>Oligohymenophorea</taxon>
        <taxon>Peniculida</taxon>
        <taxon>Parameciidae</taxon>
        <taxon>Paramecium</taxon>
    </lineage>
</organism>
<dbReference type="Proteomes" id="UP000692954">
    <property type="component" value="Unassembled WGS sequence"/>
</dbReference>